<organism evidence="1 2">
    <name type="scientific">Corynebacterium phoceense</name>
    <dbReference type="NCBI Taxonomy" id="1686286"/>
    <lineage>
        <taxon>Bacteria</taxon>
        <taxon>Bacillati</taxon>
        <taxon>Actinomycetota</taxon>
        <taxon>Actinomycetes</taxon>
        <taxon>Mycobacteriales</taxon>
        <taxon>Corynebacteriaceae</taxon>
        <taxon>Corynebacterium</taxon>
    </lineage>
</organism>
<dbReference type="GeneID" id="79853342"/>
<comment type="caution">
    <text evidence="1">The sequence shown here is derived from an EMBL/GenBank/DDBJ whole genome shotgun (WGS) entry which is preliminary data.</text>
</comment>
<dbReference type="Proteomes" id="UP000318080">
    <property type="component" value="Unassembled WGS sequence"/>
</dbReference>
<protein>
    <submittedName>
        <fullName evidence="1">Uncharacterized protein</fullName>
    </submittedName>
</protein>
<name>A0A540RA26_9CORY</name>
<keyword evidence="2" id="KW-1185">Reference proteome</keyword>
<gene>
    <name evidence="1" type="ORF">EJK80_00455</name>
</gene>
<dbReference type="STRING" id="1686286.GCA_900092335_02177"/>
<reference evidence="1 2" key="1">
    <citation type="submission" date="2019-06" db="EMBL/GenBank/DDBJ databases">
        <title>Draft genome of C. phoceense Strain 272.</title>
        <authorList>
            <person name="Pacheco L.G.C."/>
            <person name="Barberis C.M."/>
            <person name="Almuzara M.N."/>
            <person name="Traglia G.M."/>
            <person name="Santos C.S."/>
            <person name="Rocha D.J.P.G."/>
            <person name="Aguiar E.R.G.R."/>
            <person name="Vay C.A."/>
        </authorList>
    </citation>
    <scope>NUCLEOTIDE SEQUENCE [LARGE SCALE GENOMIC DNA]</scope>
    <source>
        <strain evidence="1 2">272</strain>
    </source>
</reference>
<proteinExistence type="predicted"/>
<sequence>MKASTDLTVLMSPQDIAGLDLAAALAPETTVERESCTLVESACTPENILVSEYTAKYDSMPITQGTYRLTLNVETELAPRALTQAVVAALPENTLWYGTSNEGHLADDAFDTRPGKAQCL</sequence>
<evidence type="ECO:0000313" key="2">
    <source>
        <dbReference type="Proteomes" id="UP000318080"/>
    </source>
</evidence>
<dbReference type="RefSeq" id="WP_066486932.1">
    <property type="nucleotide sequence ID" value="NZ_JADPQA010000003.1"/>
</dbReference>
<dbReference type="EMBL" id="VHIR01000001">
    <property type="protein sequence ID" value="TQE44598.1"/>
    <property type="molecule type" value="Genomic_DNA"/>
</dbReference>
<dbReference type="AlphaFoldDB" id="A0A540RA26"/>
<accession>A0A540RA26</accession>
<evidence type="ECO:0000313" key="1">
    <source>
        <dbReference type="EMBL" id="TQE44598.1"/>
    </source>
</evidence>